<gene>
    <name evidence="1" type="ORF">A7J57_19115</name>
</gene>
<dbReference type="Pfam" id="PF19551">
    <property type="entry name" value="DUF6074"/>
    <property type="match status" value="1"/>
</dbReference>
<sequence length="88" mass="9902">MTTSSEVIAFPAKNRIADVKRCATMLDRLHGAEANDFWRTECRSLAARLTALGYDDAAMRREVMEFQNAVQAELWSSDAAPEARRDSH</sequence>
<comment type="caution">
    <text evidence="1">The sequence shown here is derived from an EMBL/GenBank/DDBJ whole genome shotgun (WGS) entry which is preliminary data.</text>
</comment>
<protein>
    <submittedName>
        <fullName evidence="1">Uncharacterized protein</fullName>
    </submittedName>
</protein>
<evidence type="ECO:0000313" key="2">
    <source>
        <dbReference type="Proteomes" id="UP000077098"/>
    </source>
</evidence>
<evidence type="ECO:0000313" key="1">
    <source>
        <dbReference type="EMBL" id="OAE49504.1"/>
    </source>
</evidence>
<name>A0A176XJK5_AGRTU</name>
<organism evidence="1 2">
    <name type="scientific">Agrobacterium tumefaciens</name>
    <dbReference type="NCBI Taxonomy" id="358"/>
    <lineage>
        <taxon>Bacteria</taxon>
        <taxon>Pseudomonadati</taxon>
        <taxon>Pseudomonadota</taxon>
        <taxon>Alphaproteobacteria</taxon>
        <taxon>Hyphomicrobiales</taxon>
        <taxon>Rhizobiaceae</taxon>
        <taxon>Rhizobium/Agrobacterium group</taxon>
        <taxon>Agrobacterium</taxon>
        <taxon>Agrobacterium tumefaciens complex</taxon>
    </lineage>
</organism>
<dbReference type="InterPro" id="IPR045720">
    <property type="entry name" value="DUF6074"/>
</dbReference>
<dbReference type="Proteomes" id="UP000077098">
    <property type="component" value="Unassembled WGS sequence"/>
</dbReference>
<dbReference type="RefSeq" id="WP_063947153.1">
    <property type="nucleotide sequence ID" value="NZ_CP072309.1"/>
</dbReference>
<proteinExistence type="predicted"/>
<accession>A0A176XJK5</accession>
<reference evidence="1 2" key="1">
    <citation type="submission" date="2016-05" db="EMBL/GenBank/DDBJ databases">
        <authorList>
            <person name="Lavstsen T."/>
            <person name="Jespersen J.S."/>
        </authorList>
    </citation>
    <scope>NUCLEOTIDE SEQUENCE [LARGE SCALE GENOMIC DNA]</scope>
    <source>
        <strain evidence="1 2">KCJ1736</strain>
    </source>
</reference>
<dbReference type="AlphaFoldDB" id="A0A176XJK5"/>
<dbReference type="EMBL" id="LXPS01000002">
    <property type="protein sequence ID" value="OAE49504.1"/>
    <property type="molecule type" value="Genomic_DNA"/>
</dbReference>